<dbReference type="NCBIfam" id="TIGR03178">
    <property type="entry name" value="allantoinase"/>
    <property type="match status" value="1"/>
</dbReference>
<dbReference type="GO" id="GO:0004038">
    <property type="term" value="F:allantoinase activity"/>
    <property type="evidence" value="ECO:0007669"/>
    <property type="project" value="UniProtKB-EC"/>
</dbReference>
<dbReference type="RefSeq" id="WP_239095102.1">
    <property type="nucleotide sequence ID" value="NZ_BOOQ01000031.1"/>
</dbReference>
<dbReference type="EC" id="3.5.2.5" evidence="5"/>
<comment type="subunit">
    <text evidence="4">Homotetramer.</text>
</comment>
<dbReference type="PANTHER" id="PTHR43668">
    <property type="entry name" value="ALLANTOINASE"/>
    <property type="match status" value="1"/>
</dbReference>
<dbReference type="GO" id="GO:0006145">
    <property type="term" value="P:purine nucleobase catabolic process"/>
    <property type="evidence" value="ECO:0007669"/>
    <property type="project" value="TreeGrafter"/>
</dbReference>
<evidence type="ECO:0000256" key="1">
    <source>
        <dbReference type="ARBA" id="ARBA00001947"/>
    </source>
</evidence>
<sequence length="464" mass="49071">MIRAARAVTPEGEVPAVVTVRAGRIVTVEPYVTDAPPGRGMSARTHSRSAFPRRGFAEVVDLGPDVVLLPGLVDTHVHVNEPGHSDWEGFASATLAAAAGGITTLVDMPVDSVPATVDVAALTAKRTAAAGRCHVDVGFWAGATPGNTAELAALHHAGVLGFKCFLADAGAPDLPPLSPDQLTSAMRTLRDFDGLLLVHAESDAELAVSPPAHGRRYADFLASRPGRVEDTAVAAVVDAARQTGARAHIVHLSSATALPLIAAARRDGIRITAETCPHYLALTAEEIPDGATEYACCPPIRDAANRDLLWSALRDGILDLVVSDHSPCAAALKHLDTGDFGAAWGGVSSLQLALPVVWTEARGRGIPLAEVTRWMSERPARLAGLTAKGRIAPGHDADLCAFAPDEQWTVHPDDLHHRQPVTPYAGRRLHGVVRRTWLRGRDIDPLRPAGRLLTPTADRLEDTP</sequence>
<dbReference type="InterPro" id="IPR011059">
    <property type="entry name" value="Metal-dep_hydrolase_composite"/>
</dbReference>
<proteinExistence type="inferred from homology"/>
<organism evidence="11 12">
    <name type="scientific">Planotetraspora silvatica</name>
    <dbReference type="NCBI Taxonomy" id="234614"/>
    <lineage>
        <taxon>Bacteria</taxon>
        <taxon>Bacillati</taxon>
        <taxon>Actinomycetota</taxon>
        <taxon>Actinomycetes</taxon>
        <taxon>Streptosporangiales</taxon>
        <taxon>Streptosporangiaceae</taxon>
        <taxon>Planotetraspora</taxon>
    </lineage>
</organism>
<dbReference type="GO" id="GO:0005737">
    <property type="term" value="C:cytoplasm"/>
    <property type="evidence" value="ECO:0007669"/>
    <property type="project" value="TreeGrafter"/>
</dbReference>
<keyword evidence="9" id="KW-0862">Zinc</keyword>
<dbReference type="Gene3D" id="3.20.20.140">
    <property type="entry name" value="Metal-dependent hydrolases"/>
    <property type="match status" value="1"/>
</dbReference>
<evidence type="ECO:0000256" key="8">
    <source>
        <dbReference type="ARBA" id="ARBA00022801"/>
    </source>
</evidence>
<evidence type="ECO:0000256" key="6">
    <source>
        <dbReference type="ARBA" id="ARBA00022631"/>
    </source>
</evidence>
<evidence type="ECO:0000313" key="11">
    <source>
        <dbReference type="EMBL" id="GII48395.1"/>
    </source>
</evidence>
<evidence type="ECO:0000256" key="9">
    <source>
        <dbReference type="ARBA" id="ARBA00022833"/>
    </source>
</evidence>
<dbReference type="InterPro" id="IPR032466">
    <property type="entry name" value="Metal_Hydrolase"/>
</dbReference>
<dbReference type="FunFam" id="3.20.20.140:FF:000032">
    <property type="entry name" value="Allantoinase Dal1"/>
    <property type="match status" value="1"/>
</dbReference>
<evidence type="ECO:0000256" key="5">
    <source>
        <dbReference type="ARBA" id="ARBA00012863"/>
    </source>
</evidence>
<dbReference type="Proteomes" id="UP000644610">
    <property type="component" value="Unassembled WGS sequence"/>
</dbReference>
<evidence type="ECO:0000313" key="12">
    <source>
        <dbReference type="Proteomes" id="UP000644610"/>
    </source>
</evidence>
<comment type="cofactor">
    <cofactor evidence="1">
        <name>Zn(2+)</name>
        <dbReference type="ChEBI" id="CHEBI:29105"/>
    </cofactor>
</comment>
<dbReference type="Pfam" id="PF01979">
    <property type="entry name" value="Amidohydro_1"/>
    <property type="match status" value="1"/>
</dbReference>
<keyword evidence="8" id="KW-0378">Hydrolase</keyword>
<comment type="caution">
    <text evidence="11">The sequence shown here is derived from an EMBL/GenBank/DDBJ whole genome shotgun (WGS) entry which is preliminary data.</text>
</comment>
<accession>A0A8J3XPP3</accession>
<comment type="pathway">
    <text evidence="2">Nitrogen metabolism; (S)-allantoin degradation; allantoate from (S)-allantoin: step 1/1.</text>
</comment>
<dbReference type="GO" id="GO:0050897">
    <property type="term" value="F:cobalt ion binding"/>
    <property type="evidence" value="ECO:0007669"/>
    <property type="project" value="InterPro"/>
</dbReference>
<evidence type="ECO:0000256" key="7">
    <source>
        <dbReference type="ARBA" id="ARBA00022723"/>
    </source>
</evidence>
<evidence type="ECO:0000256" key="3">
    <source>
        <dbReference type="ARBA" id="ARBA00010368"/>
    </source>
</evidence>
<reference evidence="11" key="1">
    <citation type="submission" date="2021-01" db="EMBL/GenBank/DDBJ databases">
        <title>Whole genome shotgun sequence of Planotetraspora silvatica NBRC 100141.</title>
        <authorList>
            <person name="Komaki H."/>
            <person name="Tamura T."/>
        </authorList>
    </citation>
    <scope>NUCLEOTIDE SEQUENCE</scope>
    <source>
        <strain evidence="11">NBRC 100141</strain>
    </source>
</reference>
<keyword evidence="12" id="KW-1185">Reference proteome</keyword>
<evidence type="ECO:0000256" key="4">
    <source>
        <dbReference type="ARBA" id="ARBA00011881"/>
    </source>
</evidence>
<feature type="domain" description="Amidohydrolase-related" evidence="10">
    <location>
        <begin position="67"/>
        <end position="440"/>
    </location>
</feature>
<dbReference type="GO" id="GO:0008270">
    <property type="term" value="F:zinc ion binding"/>
    <property type="evidence" value="ECO:0007669"/>
    <property type="project" value="InterPro"/>
</dbReference>
<dbReference type="InterPro" id="IPR006680">
    <property type="entry name" value="Amidohydro-rel"/>
</dbReference>
<dbReference type="GO" id="GO:0000256">
    <property type="term" value="P:allantoin catabolic process"/>
    <property type="evidence" value="ECO:0007669"/>
    <property type="project" value="InterPro"/>
</dbReference>
<protein>
    <recommendedName>
        <fullName evidence="5">allantoinase</fullName>
        <ecNumber evidence="5">3.5.2.5</ecNumber>
    </recommendedName>
</protein>
<keyword evidence="7" id="KW-0479">Metal-binding</keyword>
<dbReference type="PANTHER" id="PTHR43668:SF2">
    <property type="entry name" value="ALLANTOINASE"/>
    <property type="match status" value="1"/>
</dbReference>
<dbReference type="InterPro" id="IPR017593">
    <property type="entry name" value="Allantoinase"/>
</dbReference>
<dbReference type="AlphaFoldDB" id="A0A8J3XPP3"/>
<dbReference type="InterPro" id="IPR050138">
    <property type="entry name" value="DHOase/Allantoinase_Hydrolase"/>
</dbReference>
<dbReference type="EMBL" id="BOOQ01000031">
    <property type="protein sequence ID" value="GII48395.1"/>
    <property type="molecule type" value="Genomic_DNA"/>
</dbReference>
<gene>
    <name evidence="11" type="primary">allB_2</name>
    <name evidence="11" type="ORF">Psi02_48190</name>
</gene>
<comment type="similarity">
    <text evidence="3">Belongs to the metallo-dependent hydrolases superfamily. Allantoinase family.</text>
</comment>
<evidence type="ECO:0000259" key="10">
    <source>
        <dbReference type="Pfam" id="PF01979"/>
    </source>
</evidence>
<evidence type="ECO:0000256" key="2">
    <source>
        <dbReference type="ARBA" id="ARBA00004968"/>
    </source>
</evidence>
<dbReference type="SUPFAM" id="SSF51556">
    <property type="entry name" value="Metallo-dependent hydrolases"/>
    <property type="match status" value="1"/>
</dbReference>
<name>A0A8J3XPP3_9ACTN</name>
<keyword evidence="6" id="KW-0659">Purine metabolism</keyword>
<dbReference type="SUPFAM" id="SSF51338">
    <property type="entry name" value="Composite domain of metallo-dependent hydrolases"/>
    <property type="match status" value="1"/>
</dbReference>